<evidence type="ECO:0000313" key="2">
    <source>
        <dbReference type="Proteomes" id="UP001175271"/>
    </source>
</evidence>
<evidence type="ECO:0000313" key="1">
    <source>
        <dbReference type="EMBL" id="KAK0398874.1"/>
    </source>
</evidence>
<accession>A0AA39H679</accession>
<dbReference type="EMBL" id="JAUCMV010000005">
    <property type="protein sequence ID" value="KAK0398874.1"/>
    <property type="molecule type" value="Genomic_DNA"/>
</dbReference>
<name>A0AA39H679_9BILA</name>
<comment type="caution">
    <text evidence="1">The sequence shown here is derived from an EMBL/GenBank/DDBJ whole genome shotgun (WGS) entry which is preliminary data.</text>
</comment>
<protein>
    <submittedName>
        <fullName evidence="1">Uncharacterized protein</fullName>
    </submittedName>
</protein>
<proteinExistence type="predicted"/>
<organism evidence="1 2">
    <name type="scientific">Steinernema hermaphroditum</name>
    <dbReference type="NCBI Taxonomy" id="289476"/>
    <lineage>
        <taxon>Eukaryota</taxon>
        <taxon>Metazoa</taxon>
        <taxon>Ecdysozoa</taxon>
        <taxon>Nematoda</taxon>
        <taxon>Chromadorea</taxon>
        <taxon>Rhabditida</taxon>
        <taxon>Tylenchina</taxon>
        <taxon>Panagrolaimomorpha</taxon>
        <taxon>Strongyloidoidea</taxon>
        <taxon>Steinernematidae</taxon>
        <taxon>Steinernema</taxon>
    </lineage>
</organism>
<sequence>MRAATAMRRIASRAETAALIAGTSGRKVSHGGWKRGVPAGVEDDGVMLQVELRVDDAVVDKEELIPGEILTLPAVLEAVADAHLPDTDLRGSNLEDPQEAEKEYEGDEAHLRRAVVETSIPRGEGKWVCLSRQMARFGVSFCPDIPVLPLDAPNALQRHSPTFCASYVAPSDRCVAFVPGRPPASAPEVGRLSL</sequence>
<dbReference type="AlphaFoldDB" id="A0AA39H679"/>
<gene>
    <name evidence="1" type="ORF">QR680_002792</name>
</gene>
<keyword evidence="2" id="KW-1185">Reference proteome</keyword>
<dbReference type="Proteomes" id="UP001175271">
    <property type="component" value="Unassembled WGS sequence"/>
</dbReference>
<reference evidence="1" key="1">
    <citation type="submission" date="2023-06" db="EMBL/GenBank/DDBJ databases">
        <title>Genomic analysis of the entomopathogenic nematode Steinernema hermaphroditum.</title>
        <authorList>
            <person name="Schwarz E.M."/>
            <person name="Heppert J.K."/>
            <person name="Baniya A."/>
            <person name="Schwartz H.T."/>
            <person name="Tan C.-H."/>
            <person name="Antoshechkin I."/>
            <person name="Sternberg P.W."/>
            <person name="Goodrich-Blair H."/>
            <person name="Dillman A.R."/>
        </authorList>
    </citation>
    <scope>NUCLEOTIDE SEQUENCE</scope>
    <source>
        <strain evidence="1">PS9179</strain>
        <tissue evidence="1">Whole animal</tissue>
    </source>
</reference>